<keyword evidence="3" id="KW-1185">Reference proteome</keyword>
<dbReference type="Proteomes" id="UP000502756">
    <property type="component" value="Chromosome"/>
</dbReference>
<dbReference type="Pfam" id="PF00903">
    <property type="entry name" value="Glyoxalase"/>
    <property type="match status" value="1"/>
</dbReference>
<dbReference type="PANTHER" id="PTHR36503:SF2">
    <property type="entry name" value="BLR2408 PROTEIN"/>
    <property type="match status" value="1"/>
</dbReference>
<dbReference type="InterPro" id="IPR029068">
    <property type="entry name" value="Glyas_Bleomycin-R_OHBP_Dase"/>
</dbReference>
<dbReference type="PROSITE" id="PS51819">
    <property type="entry name" value="VOC"/>
    <property type="match status" value="1"/>
</dbReference>
<feature type="domain" description="VOC" evidence="1">
    <location>
        <begin position="3"/>
        <end position="128"/>
    </location>
</feature>
<organism evidence="2 3">
    <name type="scientific">Spirosoma taeanense</name>
    <dbReference type="NCBI Taxonomy" id="2735870"/>
    <lineage>
        <taxon>Bacteria</taxon>
        <taxon>Pseudomonadati</taxon>
        <taxon>Bacteroidota</taxon>
        <taxon>Cytophagia</taxon>
        <taxon>Cytophagales</taxon>
        <taxon>Cytophagaceae</taxon>
        <taxon>Spirosoma</taxon>
    </lineage>
</organism>
<evidence type="ECO:0000313" key="3">
    <source>
        <dbReference type="Proteomes" id="UP000502756"/>
    </source>
</evidence>
<dbReference type="KEGG" id="stae:HNV11_16760"/>
<dbReference type="AlphaFoldDB" id="A0A6M5YC92"/>
<dbReference type="SUPFAM" id="SSF54593">
    <property type="entry name" value="Glyoxalase/Bleomycin resistance protein/Dihydroxybiphenyl dioxygenase"/>
    <property type="match status" value="1"/>
</dbReference>
<accession>A0A6M5YC92</accession>
<dbReference type="RefSeq" id="WP_171740755.1">
    <property type="nucleotide sequence ID" value="NZ_CP053435.1"/>
</dbReference>
<name>A0A6M5YC92_9BACT</name>
<evidence type="ECO:0000313" key="2">
    <source>
        <dbReference type="EMBL" id="QJW90910.1"/>
    </source>
</evidence>
<dbReference type="PANTHER" id="PTHR36503">
    <property type="entry name" value="BLR2520 PROTEIN"/>
    <property type="match status" value="1"/>
</dbReference>
<dbReference type="InterPro" id="IPR004360">
    <property type="entry name" value="Glyas_Fos-R_dOase_dom"/>
</dbReference>
<sequence>MATMIFVNLPVKDLNRSVEFFTQLGFSFDARFTNEDATCMVVSENSIYVMLLVEKFFKTFTSKEIADATKTTESIICLSADSREKVDELADKALASGGSFSYDPIDQGFMYGRSFQDPDGHLWEVMYMDPSAVNPEQVSQDASSAA</sequence>
<evidence type="ECO:0000259" key="1">
    <source>
        <dbReference type="PROSITE" id="PS51819"/>
    </source>
</evidence>
<gene>
    <name evidence="2" type="ORF">HNV11_16760</name>
</gene>
<dbReference type="EMBL" id="CP053435">
    <property type="protein sequence ID" value="QJW90910.1"/>
    <property type="molecule type" value="Genomic_DNA"/>
</dbReference>
<dbReference type="Gene3D" id="3.10.180.10">
    <property type="entry name" value="2,3-Dihydroxybiphenyl 1,2-Dioxygenase, domain 1"/>
    <property type="match status" value="1"/>
</dbReference>
<proteinExistence type="predicted"/>
<protein>
    <submittedName>
        <fullName evidence="2">VOC family protein</fullName>
    </submittedName>
</protein>
<dbReference type="InterPro" id="IPR037523">
    <property type="entry name" value="VOC_core"/>
</dbReference>
<reference evidence="2 3" key="1">
    <citation type="submission" date="2020-05" db="EMBL/GenBank/DDBJ databases">
        <title>Genome sequencing of Spirosoma sp. TS118.</title>
        <authorList>
            <person name="Lee J.-H."/>
            <person name="Jeong S."/>
            <person name="Zhao L."/>
            <person name="Jung J.-H."/>
            <person name="Kim M.-K."/>
            <person name="Lim S."/>
        </authorList>
    </citation>
    <scope>NUCLEOTIDE SEQUENCE [LARGE SCALE GENOMIC DNA]</scope>
    <source>
        <strain evidence="2 3">TS118</strain>
    </source>
</reference>